<feature type="transmembrane region" description="Helical" evidence="7">
    <location>
        <begin position="111"/>
        <end position="130"/>
    </location>
</feature>
<dbReference type="PANTHER" id="PTHR30151">
    <property type="entry name" value="ALKANE SULFONATE ABC TRANSPORTER-RELATED, MEMBRANE SUBUNIT"/>
    <property type="match status" value="1"/>
</dbReference>
<dbReference type="InterPro" id="IPR000515">
    <property type="entry name" value="MetI-like"/>
</dbReference>
<evidence type="ECO:0000256" key="2">
    <source>
        <dbReference type="ARBA" id="ARBA00022448"/>
    </source>
</evidence>
<keyword evidence="4 7" id="KW-0812">Transmembrane</keyword>
<proteinExistence type="predicted"/>
<evidence type="ECO:0000256" key="1">
    <source>
        <dbReference type="ARBA" id="ARBA00004651"/>
    </source>
</evidence>
<dbReference type="GO" id="GO:0055085">
    <property type="term" value="P:transmembrane transport"/>
    <property type="evidence" value="ECO:0007669"/>
    <property type="project" value="InterPro"/>
</dbReference>
<keyword evidence="6 7" id="KW-0472">Membrane</keyword>
<comment type="caution">
    <text evidence="9">The sequence shown here is derived from an EMBL/GenBank/DDBJ whole genome shotgun (WGS) entry which is preliminary data.</text>
</comment>
<dbReference type="FunFam" id="1.10.3720.10:FF:000003">
    <property type="entry name" value="Aliphatic sulfonate ABC transporter permease"/>
    <property type="match status" value="1"/>
</dbReference>
<organism evidence="9">
    <name type="scientific">gut metagenome</name>
    <dbReference type="NCBI Taxonomy" id="749906"/>
    <lineage>
        <taxon>unclassified sequences</taxon>
        <taxon>metagenomes</taxon>
        <taxon>organismal metagenomes</taxon>
    </lineage>
</organism>
<feature type="domain" description="ABC transmembrane type-1" evidence="8">
    <location>
        <begin position="70"/>
        <end position="250"/>
    </location>
</feature>
<feature type="transmembrane region" description="Helical" evidence="7">
    <location>
        <begin position="226"/>
        <end position="246"/>
    </location>
</feature>
<evidence type="ECO:0000256" key="6">
    <source>
        <dbReference type="ARBA" id="ARBA00023136"/>
    </source>
</evidence>
<dbReference type="Gene3D" id="1.10.3720.10">
    <property type="entry name" value="MetI-like"/>
    <property type="match status" value="1"/>
</dbReference>
<dbReference type="Pfam" id="PF00528">
    <property type="entry name" value="BPD_transp_1"/>
    <property type="match status" value="1"/>
</dbReference>
<evidence type="ECO:0000313" key="9">
    <source>
        <dbReference type="EMBL" id="EJX06082.1"/>
    </source>
</evidence>
<dbReference type="EMBL" id="AMCI01001265">
    <property type="protein sequence ID" value="EJX06082.1"/>
    <property type="molecule type" value="Genomic_DNA"/>
</dbReference>
<gene>
    <name evidence="9" type="ORF">EVA_05809</name>
</gene>
<dbReference type="PROSITE" id="PS50928">
    <property type="entry name" value="ABC_TM1"/>
    <property type="match status" value="1"/>
</dbReference>
<evidence type="ECO:0000256" key="5">
    <source>
        <dbReference type="ARBA" id="ARBA00022989"/>
    </source>
</evidence>
<dbReference type="SUPFAM" id="SSF161098">
    <property type="entry name" value="MetI-like"/>
    <property type="match status" value="1"/>
</dbReference>
<feature type="transmembrane region" description="Helical" evidence="7">
    <location>
        <begin position="20"/>
        <end position="37"/>
    </location>
</feature>
<keyword evidence="2" id="KW-0813">Transport</keyword>
<evidence type="ECO:0000256" key="7">
    <source>
        <dbReference type="SAM" id="Phobius"/>
    </source>
</evidence>
<name>J9GFE8_9ZZZZ</name>
<keyword evidence="3" id="KW-1003">Cell membrane</keyword>
<feature type="transmembrane region" description="Helical" evidence="7">
    <location>
        <begin position="74"/>
        <end position="99"/>
    </location>
</feature>
<evidence type="ECO:0000259" key="8">
    <source>
        <dbReference type="PROSITE" id="PS50928"/>
    </source>
</evidence>
<evidence type="ECO:0000256" key="3">
    <source>
        <dbReference type="ARBA" id="ARBA00022475"/>
    </source>
</evidence>
<accession>J9GFE8</accession>
<protein>
    <submittedName>
        <fullName evidence="9">Taurine ABC transporter, permease protein</fullName>
    </submittedName>
</protein>
<comment type="subcellular location">
    <subcellularLocation>
        <location evidence="1">Cell membrane</location>
        <topology evidence="1">Multi-pass membrane protein</topology>
    </subcellularLocation>
</comment>
<dbReference type="AlphaFoldDB" id="J9GFE8"/>
<reference evidence="9" key="1">
    <citation type="journal article" date="2012" name="PLoS ONE">
        <title>Gene sets for utilization of primary and secondary nutrition supplies in the distal gut of endangered iberian lynx.</title>
        <authorList>
            <person name="Alcaide M."/>
            <person name="Messina E."/>
            <person name="Richter M."/>
            <person name="Bargiela R."/>
            <person name="Peplies J."/>
            <person name="Huws S.A."/>
            <person name="Newbold C.J."/>
            <person name="Golyshin P.N."/>
            <person name="Simon M.A."/>
            <person name="Lopez G."/>
            <person name="Yakimov M.M."/>
            <person name="Ferrer M."/>
        </authorList>
    </citation>
    <scope>NUCLEOTIDE SEQUENCE</scope>
</reference>
<dbReference type="InterPro" id="IPR035906">
    <property type="entry name" value="MetI-like_sf"/>
</dbReference>
<sequence>MYSSKKKTGFSKFIASIPNWVWLIISLSVAILLWVTISSTEKGGVIFANPVKVCSALVSKATDGTLWVHIGYSLFRVIVGFSLGFVASIPVAFLMGWYAPFRHVVEPWIQFVRNIPPLAYIPLVIVGAGVGESSKIIVIFIACFLVLVVTIYQGVCNVDITLIKAARILGASDRDIFFRVIIPASTPFILTGARLGLSAALTTLVAAELTGASEGLGMMIQKASGYYDMGTVLMGIIVIGIIGISMEKLVRYLERRLTGWQETVQQ</sequence>
<feature type="transmembrane region" description="Helical" evidence="7">
    <location>
        <begin position="176"/>
        <end position="206"/>
    </location>
</feature>
<evidence type="ECO:0000256" key="4">
    <source>
        <dbReference type="ARBA" id="ARBA00022692"/>
    </source>
</evidence>
<dbReference type="PANTHER" id="PTHR30151:SF0">
    <property type="entry name" value="ABC TRANSPORTER PERMEASE PROTEIN MJ0413-RELATED"/>
    <property type="match status" value="1"/>
</dbReference>
<dbReference type="GO" id="GO:0005886">
    <property type="term" value="C:plasma membrane"/>
    <property type="evidence" value="ECO:0007669"/>
    <property type="project" value="UniProtKB-SubCell"/>
</dbReference>
<keyword evidence="5 7" id="KW-1133">Transmembrane helix</keyword>
<feature type="transmembrane region" description="Helical" evidence="7">
    <location>
        <begin position="136"/>
        <end position="155"/>
    </location>
</feature>
<dbReference type="CDD" id="cd06261">
    <property type="entry name" value="TM_PBP2"/>
    <property type="match status" value="1"/>
</dbReference>